<name>A0A4Y2HGI4_ARAVE</name>
<keyword evidence="2" id="KW-1185">Reference proteome</keyword>
<dbReference type="Proteomes" id="UP000499080">
    <property type="component" value="Unassembled WGS sequence"/>
</dbReference>
<protein>
    <submittedName>
        <fullName evidence="1">Uncharacterized protein</fullName>
    </submittedName>
</protein>
<proteinExistence type="predicted"/>
<evidence type="ECO:0000313" key="1">
    <source>
        <dbReference type="EMBL" id="GBM64474.1"/>
    </source>
</evidence>
<sequence>MGKRDGYRWKARVATDPPVQVSYRSPRRFGHRFRLKVSRLGLGSNRSRDHFFKVLFHEEPSTKPVASQQHGICCKDSENIGRVRRWAIQLKGGGNFHFPIIPLQLKIERKFKLGESLPYHNE</sequence>
<dbReference type="EMBL" id="BGPR01001930">
    <property type="protein sequence ID" value="GBM64474.1"/>
    <property type="molecule type" value="Genomic_DNA"/>
</dbReference>
<dbReference type="AlphaFoldDB" id="A0A4Y2HGI4"/>
<comment type="caution">
    <text evidence="1">The sequence shown here is derived from an EMBL/GenBank/DDBJ whole genome shotgun (WGS) entry which is preliminary data.</text>
</comment>
<organism evidence="1 2">
    <name type="scientific">Araneus ventricosus</name>
    <name type="common">Orbweaver spider</name>
    <name type="synonym">Epeira ventricosa</name>
    <dbReference type="NCBI Taxonomy" id="182803"/>
    <lineage>
        <taxon>Eukaryota</taxon>
        <taxon>Metazoa</taxon>
        <taxon>Ecdysozoa</taxon>
        <taxon>Arthropoda</taxon>
        <taxon>Chelicerata</taxon>
        <taxon>Arachnida</taxon>
        <taxon>Araneae</taxon>
        <taxon>Araneomorphae</taxon>
        <taxon>Entelegynae</taxon>
        <taxon>Araneoidea</taxon>
        <taxon>Araneidae</taxon>
        <taxon>Araneus</taxon>
    </lineage>
</organism>
<evidence type="ECO:0000313" key="2">
    <source>
        <dbReference type="Proteomes" id="UP000499080"/>
    </source>
</evidence>
<accession>A0A4Y2HGI4</accession>
<reference evidence="1 2" key="1">
    <citation type="journal article" date="2019" name="Sci. Rep.">
        <title>Orb-weaving spider Araneus ventricosus genome elucidates the spidroin gene catalogue.</title>
        <authorList>
            <person name="Kono N."/>
            <person name="Nakamura H."/>
            <person name="Ohtoshi R."/>
            <person name="Moran D.A.P."/>
            <person name="Shinohara A."/>
            <person name="Yoshida Y."/>
            <person name="Fujiwara M."/>
            <person name="Mori M."/>
            <person name="Tomita M."/>
            <person name="Arakawa K."/>
        </authorList>
    </citation>
    <scope>NUCLEOTIDE SEQUENCE [LARGE SCALE GENOMIC DNA]</scope>
</reference>
<gene>
    <name evidence="1" type="ORF">AVEN_194233_1</name>
</gene>